<gene>
    <name evidence="1" type="ORF">TZ00_02840</name>
</gene>
<name>A0ABR5CJD1_9MICO</name>
<comment type="caution">
    <text evidence="1">The sequence shown here is derived from an EMBL/GenBank/DDBJ whole genome shotgun (WGS) entry which is preliminary data.</text>
</comment>
<evidence type="ECO:0000313" key="1">
    <source>
        <dbReference type="EMBL" id="KJC65732.1"/>
    </source>
</evidence>
<accession>A0ABR5CJD1</accession>
<proteinExistence type="predicted"/>
<organism evidence="1 2">
    <name type="scientific">Agreia bicolorata</name>
    <dbReference type="NCBI Taxonomy" id="110935"/>
    <lineage>
        <taxon>Bacteria</taxon>
        <taxon>Bacillati</taxon>
        <taxon>Actinomycetota</taxon>
        <taxon>Actinomycetes</taxon>
        <taxon>Micrococcales</taxon>
        <taxon>Microbacteriaceae</taxon>
        <taxon>Agreia</taxon>
    </lineage>
</organism>
<protein>
    <submittedName>
        <fullName evidence="1">Uncharacterized protein</fullName>
    </submittedName>
</protein>
<sequence length="65" mass="7021">MTTTGWVVGGLTTGGSHSLAINDMNVTDFSKGFSLGLDDEISSLRFTCDSELERCFYPNSQEAPL</sequence>
<dbReference type="EMBL" id="JYFC01000001">
    <property type="protein sequence ID" value="KJC65732.1"/>
    <property type="molecule type" value="Genomic_DNA"/>
</dbReference>
<keyword evidence="2" id="KW-1185">Reference proteome</keyword>
<evidence type="ECO:0000313" key="2">
    <source>
        <dbReference type="Proteomes" id="UP000032503"/>
    </source>
</evidence>
<reference evidence="1 2" key="1">
    <citation type="journal article" date="2001" name="Int. J. Syst. Evol. Microbiol.">
        <title>Agreia bicolorata gen. nov., sp. nov., to accommodate actinobacteria isolated from narrow reed grass infected by the nematode Heteroanguina graminophila.</title>
        <authorList>
            <person name="Evtushenko L.I."/>
            <person name="Dorofeeva L.V."/>
            <person name="Dobrovolskaya T.G."/>
            <person name="Streshinskaya G.M."/>
            <person name="Subbotin S.A."/>
            <person name="Tiedje J.M."/>
        </authorList>
    </citation>
    <scope>NUCLEOTIDE SEQUENCE [LARGE SCALE GENOMIC DNA]</scope>
    <source>
        <strain evidence="1 2">VKM Ac-1804</strain>
    </source>
</reference>
<dbReference type="Proteomes" id="UP000032503">
    <property type="component" value="Unassembled WGS sequence"/>
</dbReference>